<evidence type="ECO:0000313" key="1">
    <source>
        <dbReference type="EMBL" id="KAK9828425.1"/>
    </source>
</evidence>
<dbReference type="AlphaFoldDB" id="A0AAW1R4F9"/>
<dbReference type="EMBL" id="JALJOU010000051">
    <property type="protein sequence ID" value="KAK9828425.1"/>
    <property type="molecule type" value="Genomic_DNA"/>
</dbReference>
<proteinExistence type="predicted"/>
<protein>
    <submittedName>
        <fullName evidence="1">Uncharacterized protein</fullName>
    </submittedName>
</protein>
<name>A0AAW1R4F9_9CHLO</name>
<accession>A0AAW1R4F9</accession>
<sequence length="363" mass="37725">MALDLPGSVFRHEPESYDYLSARVAALRNHLHELDGKLWAFPLARAQPFILEAAYELQGSDMRCILWSIQPRSGGQLAHCEIYVVTLRCPAGPEAELALLSSELVARTSVPPQAVLVDAEADAFALVAAPLQAPAAAAGAAAPAGGAAAMEDDRDAVSPRTLQQAVARLAQFTSEGPPGGAAPMDAGRAADLFADHDPGDAEASLASEPDVSVMTFARLLAAHRTSAHALLGVVDDMDAVVVELRLEGSGGMGGAPNYAPALVQHVASVPALAYVAEGKVQRKAVLLGEPGAVATAAIVEGARLAFVYQTVSPGHAYGVHKVLDLQLSEGDAVVGAALVGGRDGSRQKLVVLTKCRLLWYLLE</sequence>
<gene>
    <name evidence="1" type="ORF">WJX81_006769</name>
</gene>
<organism evidence="1 2">
    <name type="scientific">Elliptochloris bilobata</name>
    <dbReference type="NCBI Taxonomy" id="381761"/>
    <lineage>
        <taxon>Eukaryota</taxon>
        <taxon>Viridiplantae</taxon>
        <taxon>Chlorophyta</taxon>
        <taxon>core chlorophytes</taxon>
        <taxon>Trebouxiophyceae</taxon>
        <taxon>Trebouxiophyceae incertae sedis</taxon>
        <taxon>Elliptochloris clade</taxon>
        <taxon>Elliptochloris</taxon>
    </lineage>
</organism>
<evidence type="ECO:0000313" key="2">
    <source>
        <dbReference type="Proteomes" id="UP001445335"/>
    </source>
</evidence>
<comment type="caution">
    <text evidence="1">The sequence shown here is derived from an EMBL/GenBank/DDBJ whole genome shotgun (WGS) entry which is preliminary data.</text>
</comment>
<keyword evidence="2" id="KW-1185">Reference proteome</keyword>
<reference evidence="1 2" key="1">
    <citation type="journal article" date="2024" name="Nat. Commun.">
        <title>Phylogenomics reveals the evolutionary origins of lichenization in chlorophyte algae.</title>
        <authorList>
            <person name="Puginier C."/>
            <person name="Libourel C."/>
            <person name="Otte J."/>
            <person name="Skaloud P."/>
            <person name="Haon M."/>
            <person name="Grisel S."/>
            <person name="Petersen M."/>
            <person name="Berrin J.G."/>
            <person name="Delaux P.M."/>
            <person name="Dal Grande F."/>
            <person name="Keller J."/>
        </authorList>
    </citation>
    <scope>NUCLEOTIDE SEQUENCE [LARGE SCALE GENOMIC DNA]</scope>
    <source>
        <strain evidence="1 2">SAG 245.80</strain>
    </source>
</reference>
<dbReference type="Proteomes" id="UP001445335">
    <property type="component" value="Unassembled WGS sequence"/>
</dbReference>